<protein>
    <submittedName>
        <fullName evidence="2">Jg27884 protein</fullName>
    </submittedName>
</protein>
<gene>
    <name evidence="2" type="primary">jg27884</name>
    <name evidence="2" type="ORF">PAEG_LOCUS2467</name>
</gene>
<comment type="caution">
    <text evidence="2">The sequence shown here is derived from an EMBL/GenBank/DDBJ whole genome shotgun (WGS) entry which is preliminary data.</text>
</comment>
<keyword evidence="3" id="KW-1185">Reference proteome</keyword>
<name>A0A8S4QP76_9NEOP</name>
<feature type="region of interest" description="Disordered" evidence="1">
    <location>
        <begin position="55"/>
        <end position="75"/>
    </location>
</feature>
<feature type="compositionally biased region" description="Low complexity" evidence="1">
    <location>
        <begin position="64"/>
        <end position="75"/>
    </location>
</feature>
<dbReference type="EMBL" id="CAKXAJ010007804">
    <property type="protein sequence ID" value="CAH2210577.1"/>
    <property type="molecule type" value="Genomic_DNA"/>
</dbReference>
<proteinExistence type="predicted"/>
<evidence type="ECO:0000313" key="2">
    <source>
        <dbReference type="EMBL" id="CAH2210577.1"/>
    </source>
</evidence>
<dbReference type="AlphaFoldDB" id="A0A8S4QP76"/>
<evidence type="ECO:0000256" key="1">
    <source>
        <dbReference type="SAM" id="MobiDB-lite"/>
    </source>
</evidence>
<accession>A0A8S4QP76</accession>
<reference evidence="2" key="1">
    <citation type="submission" date="2022-03" db="EMBL/GenBank/DDBJ databases">
        <authorList>
            <person name="Lindestad O."/>
        </authorList>
    </citation>
    <scope>NUCLEOTIDE SEQUENCE</scope>
</reference>
<dbReference type="Proteomes" id="UP000838756">
    <property type="component" value="Unassembled WGS sequence"/>
</dbReference>
<evidence type="ECO:0000313" key="3">
    <source>
        <dbReference type="Proteomes" id="UP000838756"/>
    </source>
</evidence>
<sequence>MSQVALQLGTKFKLSVTASAMLSQRSVCRGVAGCGGTSGCPPACRTCRRRRSRSRRADAGGAGAARARLRPLATL</sequence>
<organism evidence="2 3">
    <name type="scientific">Pararge aegeria aegeria</name>
    <dbReference type="NCBI Taxonomy" id="348720"/>
    <lineage>
        <taxon>Eukaryota</taxon>
        <taxon>Metazoa</taxon>
        <taxon>Ecdysozoa</taxon>
        <taxon>Arthropoda</taxon>
        <taxon>Hexapoda</taxon>
        <taxon>Insecta</taxon>
        <taxon>Pterygota</taxon>
        <taxon>Neoptera</taxon>
        <taxon>Endopterygota</taxon>
        <taxon>Lepidoptera</taxon>
        <taxon>Glossata</taxon>
        <taxon>Ditrysia</taxon>
        <taxon>Papilionoidea</taxon>
        <taxon>Nymphalidae</taxon>
        <taxon>Satyrinae</taxon>
        <taxon>Satyrini</taxon>
        <taxon>Parargina</taxon>
        <taxon>Pararge</taxon>
    </lineage>
</organism>